<protein>
    <submittedName>
        <fullName evidence="1">Uncharacterized protein</fullName>
    </submittedName>
</protein>
<dbReference type="Proteomes" id="UP001549146">
    <property type="component" value="Unassembled WGS sequence"/>
</dbReference>
<keyword evidence="2" id="KW-1185">Reference proteome</keyword>
<gene>
    <name evidence="1" type="ORF">ABID46_002508</name>
</gene>
<proteinExistence type="predicted"/>
<organism evidence="1 2">
    <name type="scientific">Moheibacter stercoris</name>
    <dbReference type="NCBI Taxonomy" id="1628251"/>
    <lineage>
        <taxon>Bacteria</taxon>
        <taxon>Pseudomonadati</taxon>
        <taxon>Bacteroidota</taxon>
        <taxon>Flavobacteriia</taxon>
        <taxon>Flavobacteriales</taxon>
        <taxon>Weeksellaceae</taxon>
        <taxon>Moheibacter</taxon>
    </lineage>
</organism>
<comment type="caution">
    <text evidence="1">The sequence shown here is derived from an EMBL/GenBank/DDBJ whole genome shotgun (WGS) entry which is preliminary data.</text>
</comment>
<dbReference type="EMBL" id="JBEPMO010000023">
    <property type="protein sequence ID" value="MET3732917.1"/>
    <property type="molecule type" value="Genomic_DNA"/>
</dbReference>
<evidence type="ECO:0000313" key="2">
    <source>
        <dbReference type="Proteomes" id="UP001549146"/>
    </source>
</evidence>
<evidence type="ECO:0000313" key="1">
    <source>
        <dbReference type="EMBL" id="MET3732917.1"/>
    </source>
</evidence>
<accession>A0ABV2LZF1</accession>
<dbReference type="RefSeq" id="WP_354510591.1">
    <property type="nucleotide sequence ID" value="NZ_JBEPMO010000023.1"/>
</dbReference>
<reference evidence="1 2" key="1">
    <citation type="submission" date="2024-06" db="EMBL/GenBank/DDBJ databases">
        <title>Genomic Encyclopedia of Type Strains, Phase IV (KMG-IV): sequencing the most valuable type-strain genomes for metagenomic binning, comparative biology and taxonomic classification.</title>
        <authorList>
            <person name="Goeker M."/>
        </authorList>
    </citation>
    <scope>NUCLEOTIDE SEQUENCE [LARGE SCALE GENOMIC DNA]</scope>
    <source>
        <strain evidence="1 2">DSM 29388</strain>
    </source>
</reference>
<name>A0ABV2LZF1_9FLAO</name>
<sequence>MKRIFLIGTTFISLSLKAQNYSYRYTQINQLAIQRNHYTIVNQNFGFYAIANAIQSFTNTWSDNKKREIEVQKSQFRIEQVKETYREAKSYPESILDGWHLVMVTDNYNFCNEAKALVENGKISKLVIDNYMPNSLNFTTINPIRNAKSLLSLQDENNNPTSTAEVYFTNDLEHPTIVDAPLEAGYICFYSDMGRAKSIKIRLNRTNLGELGGKIEGEPSCYDEKTITVALKPQSYDFRAFGRGSINWEGVAIVKEGQCLLINLNEENKK</sequence>